<feature type="domain" description="HTH cro/C1-type" evidence="2">
    <location>
        <begin position="22"/>
        <end position="76"/>
    </location>
</feature>
<dbReference type="InterPro" id="IPR001387">
    <property type="entry name" value="Cro/C1-type_HTH"/>
</dbReference>
<gene>
    <name evidence="3" type="ORF">Bandiella_00527</name>
</gene>
<evidence type="ECO:0000313" key="4">
    <source>
        <dbReference type="Proteomes" id="UP001327219"/>
    </source>
</evidence>
<dbReference type="Proteomes" id="UP001327219">
    <property type="component" value="Chromosome"/>
</dbReference>
<dbReference type="SMART" id="SM00530">
    <property type="entry name" value="HTH_XRE"/>
    <property type="match status" value="1"/>
</dbReference>
<dbReference type="Pfam" id="PF01381">
    <property type="entry name" value="HTH_3"/>
    <property type="match status" value="1"/>
</dbReference>
<dbReference type="SUPFAM" id="SSF47413">
    <property type="entry name" value="lambda repressor-like DNA-binding domains"/>
    <property type="match status" value="1"/>
</dbReference>
<evidence type="ECO:0000313" key="3">
    <source>
        <dbReference type="EMBL" id="WPX96414.1"/>
    </source>
</evidence>
<name>A0ABZ0UJX7_9RICK</name>
<protein>
    <submittedName>
        <fullName evidence="3">Helix-turn-helix domain transcriptional regulator</fullName>
    </submittedName>
</protein>
<dbReference type="PANTHER" id="PTHR46558:SF4">
    <property type="entry name" value="DNA-BIDING PHAGE PROTEIN"/>
    <property type="match status" value="1"/>
</dbReference>
<proteinExistence type="predicted"/>
<evidence type="ECO:0000259" key="2">
    <source>
        <dbReference type="PROSITE" id="PS50943"/>
    </source>
</evidence>
<dbReference type="Gene3D" id="1.10.260.40">
    <property type="entry name" value="lambda repressor-like DNA-binding domains"/>
    <property type="match status" value="1"/>
</dbReference>
<dbReference type="PROSITE" id="PS50943">
    <property type="entry name" value="HTH_CROC1"/>
    <property type="match status" value="1"/>
</dbReference>
<evidence type="ECO:0000256" key="1">
    <source>
        <dbReference type="ARBA" id="ARBA00023125"/>
    </source>
</evidence>
<keyword evidence="1" id="KW-0238">DNA-binding</keyword>
<dbReference type="CDD" id="cd00093">
    <property type="entry name" value="HTH_XRE"/>
    <property type="match status" value="1"/>
</dbReference>
<reference evidence="3 4" key="1">
    <citation type="submission" date="2022-11" db="EMBL/GenBank/DDBJ databases">
        <title>Host association and intracellularity evolved multiple times independently in the Rickettsiales.</title>
        <authorList>
            <person name="Castelli M."/>
            <person name="Nardi T."/>
            <person name="Gammuto L."/>
            <person name="Bellinzona G."/>
            <person name="Sabaneyeva E."/>
            <person name="Potekhin A."/>
            <person name="Serra V."/>
            <person name="Petroni G."/>
            <person name="Sassera D."/>
        </authorList>
    </citation>
    <scope>NUCLEOTIDE SEQUENCE [LARGE SCALE GENOMIC DNA]</scope>
    <source>
        <strain evidence="3 4">NDG2</strain>
    </source>
</reference>
<dbReference type="RefSeq" id="WP_323733225.1">
    <property type="nucleotide sequence ID" value="NZ_CP110820.1"/>
</dbReference>
<accession>A0ABZ0UJX7</accession>
<dbReference type="PANTHER" id="PTHR46558">
    <property type="entry name" value="TRACRIPTIONAL REGULATORY PROTEIN-RELATED-RELATED"/>
    <property type="match status" value="1"/>
</dbReference>
<dbReference type="InterPro" id="IPR010982">
    <property type="entry name" value="Lambda_DNA-bd_dom_sf"/>
</dbReference>
<keyword evidence="4" id="KW-1185">Reference proteome</keyword>
<organism evidence="3 4">
    <name type="scientific">Candidatus Bandiella euplotis</name>
    <dbReference type="NCBI Taxonomy" id="1664265"/>
    <lineage>
        <taxon>Bacteria</taxon>
        <taxon>Pseudomonadati</taxon>
        <taxon>Pseudomonadota</taxon>
        <taxon>Alphaproteobacteria</taxon>
        <taxon>Rickettsiales</taxon>
        <taxon>Candidatus Midichloriaceae</taxon>
        <taxon>Candidatus Bandiella</taxon>
    </lineage>
</organism>
<sequence>MNDNTANSNNIHYVDIHVGRKLKEKRLERGITQDDLAGSVNLTFQQVQKYEKGINRISSSKLYDFAKFLDIDVSYFFQGLDDYKIHNQEQLYASDKVANDFGATVKNREIESLVQAFKCVSNAEVRKNIISLVKTLTT</sequence>
<dbReference type="EMBL" id="CP110820">
    <property type="protein sequence ID" value="WPX96414.1"/>
    <property type="molecule type" value="Genomic_DNA"/>
</dbReference>